<keyword evidence="2" id="KW-1185">Reference proteome</keyword>
<organism evidence="1 2">
    <name type="scientific">Paraburkholderia sediminicola</name>
    <dbReference type="NCBI Taxonomy" id="458836"/>
    <lineage>
        <taxon>Bacteria</taxon>
        <taxon>Pseudomonadati</taxon>
        <taxon>Pseudomonadota</taxon>
        <taxon>Betaproteobacteria</taxon>
        <taxon>Burkholderiales</taxon>
        <taxon>Burkholderiaceae</taxon>
        <taxon>Paraburkholderia</taxon>
    </lineage>
</organism>
<dbReference type="AlphaFoldDB" id="A0A6J5BRY1"/>
<evidence type="ECO:0000313" key="2">
    <source>
        <dbReference type="Proteomes" id="UP000494255"/>
    </source>
</evidence>
<sequence>MEISLNPSHTTAFFNALDNWTYDGYHVDQRLIARRKPGENQIFEIWGASIVFHPVPAQNNYSGVVRTETVFAEQLQKRVDSKDEIVEIVNRAMRGEIQTNDGISVCLRGVLGPTTEINREGWFFDSNICVVGDANGDVARDLQSVDNELRLAEIPFDGISDLAGWFGITLPIEYGTPSITVRIAAPADLRIAETILEQDKLSLVIHTHPAFDTSQLRLALRAVPGDGLSARMQVAQRIEWASLEGRLEGTAVIPIKDADQVLTMLMVGKNPVRRQWFADKTKARNQRLMAYRLYDKDLSQLRKAVLKEDDSSRFEKAVAGMLFLRGFTPVELLETDGPDLIVATPLGRLAIIECTLRSADIAKKIGKLVDRRAKLEKALEESKHLPTVIAVLVCRQDANELAAEAKSAEENRVLLVTGENLRHQLDVEPRAPVDPDSLYEQALQMLATKRL</sequence>
<protein>
    <submittedName>
        <fullName evidence="1">Uncharacterized protein</fullName>
    </submittedName>
</protein>
<proteinExistence type="predicted"/>
<dbReference type="EMBL" id="CADIKC010000006">
    <property type="protein sequence ID" value="CAB3715591.1"/>
    <property type="molecule type" value="Genomic_DNA"/>
</dbReference>
<accession>A0A6J5BRY1</accession>
<gene>
    <name evidence="1" type="ORF">LMG24238_04488</name>
</gene>
<name>A0A6J5BRY1_9BURK</name>
<evidence type="ECO:0000313" key="1">
    <source>
        <dbReference type="EMBL" id="CAB3715591.1"/>
    </source>
</evidence>
<dbReference type="Proteomes" id="UP000494255">
    <property type="component" value="Unassembled WGS sequence"/>
</dbReference>
<reference evidence="1 2" key="1">
    <citation type="submission" date="2020-04" db="EMBL/GenBank/DDBJ databases">
        <authorList>
            <person name="De Canck E."/>
        </authorList>
    </citation>
    <scope>NUCLEOTIDE SEQUENCE [LARGE SCALE GENOMIC DNA]</scope>
    <source>
        <strain evidence="1 2">LMG 24238</strain>
    </source>
</reference>